<evidence type="ECO:0000313" key="1">
    <source>
        <dbReference type="EnsemblPlants" id="AVESA.00010b.r2.4AG0643770.2.CDS"/>
    </source>
</evidence>
<keyword evidence="2" id="KW-1185">Reference proteome</keyword>
<dbReference type="EnsemblPlants" id="AVESA.00010b.r2.4AG0643770.2">
    <property type="protein sequence ID" value="AVESA.00010b.r2.4AG0643770.2.CDS"/>
    <property type="gene ID" value="AVESA.00010b.r2.4AG0643770"/>
</dbReference>
<dbReference type="Proteomes" id="UP001732700">
    <property type="component" value="Chromosome 4A"/>
</dbReference>
<sequence>MLGKSTATAHRGRHAHTHKGSCSIAPVSPSAIYIPPAFAPLSCFSNHQAHHHPPISYPSSSLRKRVMASGCPTTTPSSLLLFFLLSCLLIGHALGSNQGHHGSISDADYGEQYPHQGLTGEHIDLQENMKQGLINEEKPPRYARRMMIGSTAPICTYNECRGCRSKCTAEQVPVDANDPMNSAYHYKCVCHR</sequence>
<protein>
    <submittedName>
        <fullName evidence="1">Uncharacterized protein</fullName>
    </submittedName>
</protein>
<organism evidence="1 2">
    <name type="scientific">Avena sativa</name>
    <name type="common">Oat</name>
    <dbReference type="NCBI Taxonomy" id="4498"/>
    <lineage>
        <taxon>Eukaryota</taxon>
        <taxon>Viridiplantae</taxon>
        <taxon>Streptophyta</taxon>
        <taxon>Embryophyta</taxon>
        <taxon>Tracheophyta</taxon>
        <taxon>Spermatophyta</taxon>
        <taxon>Magnoliopsida</taxon>
        <taxon>Liliopsida</taxon>
        <taxon>Poales</taxon>
        <taxon>Poaceae</taxon>
        <taxon>BOP clade</taxon>
        <taxon>Pooideae</taxon>
        <taxon>Poodae</taxon>
        <taxon>Poeae</taxon>
        <taxon>Poeae Chloroplast Group 1 (Aveneae type)</taxon>
        <taxon>Aveninae</taxon>
        <taxon>Avena</taxon>
    </lineage>
</organism>
<name>A0ACD5WNB5_AVESA</name>
<proteinExistence type="predicted"/>
<evidence type="ECO:0000313" key="2">
    <source>
        <dbReference type="Proteomes" id="UP001732700"/>
    </source>
</evidence>
<reference evidence="1" key="1">
    <citation type="submission" date="2021-05" db="EMBL/GenBank/DDBJ databases">
        <authorList>
            <person name="Scholz U."/>
            <person name="Mascher M."/>
            <person name="Fiebig A."/>
        </authorList>
    </citation>
    <scope>NUCLEOTIDE SEQUENCE [LARGE SCALE GENOMIC DNA]</scope>
</reference>
<accession>A0ACD5WNB5</accession>
<reference evidence="1" key="2">
    <citation type="submission" date="2025-09" db="UniProtKB">
        <authorList>
            <consortium name="EnsemblPlants"/>
        </authorList>
    </citation>
    <scope>IDENTIFICATION</scope>
</reference>